<accession>A0ABT3ZZ69</accession>
<keyword evidence="1" id="KW-1133">Transmembrane helix</keyword>
<reference evidence="2 3" key="1">
    <citation type="submission" date="2022-11" db="EMBL/GenBank/DDBJ databases">
        <title>Minimal conservation of predation-associated metabolite biosynthetic gene clusters underscores biosynthetic potential of Myxococcota including descriptions for ten novel species: Archangium lansinium sp. nov., Myxococcus landrumus sp. nov., Nannocystis bai.</title>
        <authorList>
            <person name="Ahearne A."/>
            <person name="Stevens C."/>
            <person name="Phillips K."/>
        </authorList>
    </citation>
    <scope>NUCLEOTIDE SEQUENCE [LARGE SCALE GENOMIC DNA]</scope>
    <source>
        <strain evidence="2 3">MIWBW</strain>
    </source>
</reference>
<dbReference type="EMBL" id="JAPNKA010000001">
    <property type="protein sequence ID" value="MCY1074700.1"/>
    <property type="molecule type" value="Genomic_DNA"/>
</dbReference>
<keyword evidence="1" id="KW-0472">Membrane</keyword>
<feature type="transmembrane region" description="Helical" evidence="1">
    <location>
        <begin position="315"/>
        <end position="348"/>
    </location>
</feature>
<evidence type="ECO:0000256" key="1">
    <source>
        <dbReference type="SAM" id="Phobius"/>
    </source>
</evidence>
<name>A0ABT3ZZ69_9BACT</name>
<feature type="transmembrane region" description="Helical" evidence="1">
    <location>
        <begin position="192"/>
        <end position="214"/>
    </location>
</feature>
<dbReference type="InterPro" id="IPR017516">
    <property type="entry name" value="AbrB_dup"/>
</dbReference>
<feature type="transmembrane region" description="Helical" evidence="1">
    <location>
        <begin position="154"/>
        <end position="172"/>
    </location>
</feature>
<keyword evidence="3" id="KW-1185">Reference proteome</keyword>
<sequence>MEKDSRPEGQSRSRVWSVTVATLLGAALGEWTHVPAGALLGGMLVSLVAALSLSVHVPVPRPLLLGAQAVLGAALCSSFKPAAWSALAENWPVALVNVVGVVAIGQGVALVFARLGGVDVRTATIGLMPGGASAMVALSEELGADSRLVTLFQYLRLGVVILVAAAVGRWTGSVPDTQVATVAALPGAPSPVMAWGVTALVALIGGAMGTWLKLPAGGFLGPMLLGIPLTALDVPVGAWPPGVLPVALWALGTRVGSHFDEAAVHELKRVALGALVAAVAMVAGCLLLAWLWSSVSGVDLLTTYFATSPGGADSVLAIALGTHATLSLVVAVQVGRLLLVFLVAPVFIRRLAARR</sequence>
<protein>
    <submittedName>
        <fullName evidence="2">AbrB family transcriptional regulator</fullName>
    </submittedName>
</protein>
<organism evidence="2 3">
    <name type="scientific">Archangium lansingense</name>
    <dbReference type="NCBI Taxonomy" id="2995310"/>
    <lineage>
        <taxon>Bacteria</taxon>
        <taxon>Pseudomonadati</taxon>
        <taxon>Myxococcota</taxon>
        <taxon>Myxococcia</taxon>
        <taxon>Myxococcales</taxon>
        <taxon>Cystobacterineae</taxon>
        <taxon>Archangiaceae</taxon>
        <taxon>Archangium</taxon>
    </lineage>
</organism>
<dbReference type="PIRSF" id="PIRSF038991">
    <property type="entry name" value="Protein_AbrB"/>
    <property type="match status" value="1"/>
</dbReference>
<dbReference type="Proteomes" id="UP001207654">
    <property type="component" value="Unassembled WGS sequence"/>
</dbReference>
<proteinExistence type="predicted"/>
<dbReference type="InterPro" id="IPR007820">
    <property type="entry name" value="AbrB_fam"/>
</dbReference>
<dbReference type="NCBIfam" id="TIGR03082">
    <property type="entry name" value="Gneg_AbrB_dup"/>
    <property type="match status" value="2"/>
</dbReference>
<evidence type="ECO:0000313" key="2">
    <source>
        <dbReference type="EMBL" id="MCY1074700.1"/>
    </source>
</evidence>
<feature type="transmembrane region" description="Helical" evidence="1">
    <location>
        <begin position="93"/>
        <end position="113"/>
    </location>
</feature>
<comment type="caution">
    <text evidence="2">The sequence shown here is derived from an EMBL/GenBank/DDBJ whole genome shotgun (WGS) entry which is preliminary data.</text>
</comment>
<dbReference type="PANTHER" id="PTHR38457">
    <property type="entry name" value="REGULATOR ABRB-RELATED"/>
    <property type="match status" value="1"/>
</dbReference>
<gene>
    <name evidence="2" type="ORF">OV287_09385</name>
</gene>
<feature type="transmembrane region" description="Helical" evidence="1">
    <location>
        <begin position="270"/>
        <end position="295"/>
    </location>
</feature>
<evidence type="ECO:0000313" key="3">
    <source>
        <dbReference type="Proteomes" id="UP001207654"/>
    </source>
</evidence>
<dbReference type="PANTHER" id="PTHR38457:SF1">
    <property type="entry name" value="REGULATOR ABRB-RELATED"/>
    <property type="match status" value="1"/>
</dbReference>
<dbReference type="RefSeq" id="WP_267533659.1">
    <property type="nucleotide sequence ID" value="NZ_JAPNKA010000001.1"/>
</dbReference>
<dbReference type="Pfam" id="PF05145">
    <property type="entry name" value="AbrB"/>
    <property type="match status" value="1"/>
</dbReference>
<feature type="transmembrane region" description="Helical" evidence="1">
    <location>
        <begin position="39"/>
        <end position="57"/>
    </location>
</feature>
<keyword evidence="1" id="KW-0812">Transmembrane</keyword>
<feature type="transmembrane region" description="Helical" evidence="1">
    <location>
        <begin position="69"/>
        <end position="87"/>
    </location>
</feature>